<dbReference type="Gene3D" id="1.10.357.10">
    <property type="entry name" value="Tetracycline Repressor, domain 2"/>
    <property type="match status" value="1"/>
</dbReference>
<evidence type="ECO:0000313" key="1">
    <source>
        <dbReference type="EMBL" id="MDR7292817.1"/>
    </source>
</evidence>
<proteinExistence type="predicted"/>
<evidence type="ECO:0008006" key="3">
    <source>
        <dbReference type="Google" id="ProtNLM"/>
    </source>
</evidence>
<dbReference type="InterPro" id="IPR036271">
    <property type="entry name" value="Tet_transcr_reg_TetR-rel_C_sf"/>
</dbReference>
<dbReference type="EMBL" id="JAVDXX010000001">
    <property type="protein sequence ID" value="MDR7292817.1"/>
    <property type="molecule type" value="Genomic_DNA"/>
</dbReference>
<reference evidence="1" key="1">
    <citation type="submission" date="2023-07" db="EMBL/GenBank/DDBJ databases">
        <title>Sequencing the genomes of 1000 actinobacteria strains.</title>
        <authorList>
            <person name="Klenk H.-P."/>
        </authorList>
    </citation>
    <scope>NUCLEOTIDE SEQUENCE</scope>
    <source>
        <strain evidence="1">DSM 13068</strain>
    </source>
</reference>
<dbReference type="SUPFAM" id="SSF48498">
    <property type="entry name" value="Tetracyclin repressor-like, C-terminal domain"/>
    <property type="match status" value="1"/>
</dbReference>
<dbReference type="RefSeq" id="WP_310245247.1">
    <property type="nucleotide sequence ID" value="NZ_JAVDXX010000001.1"/>
</dbReference>
<comment type="caution">
    <text evidence="1">The sequence shown here is derived from an EMBL/GenBank/DDBJ whole genome shotgun (WGS) entry which is preliminary data.</text>
</comment>
<accession>A0ABU1YWU1</accession>
<keyword evidence="2" id="KW-1185">Reference proteome</keyword>
<organism evidence="1 2">
    <name type="scientific">Pseudoglutamicibacter albus</name>
    <dbReference type="NCBI Taxonomy" id="98671"/>
    <lineage>
        <taxon>Bacteria</taxon>
        <taxon>Bacillati</taxon>
        <taxon>Actinomycetota</taxon>
        <taxon>Actinomycetes</taxon>
        <taxon>Micrococcales</taxon>
        <taxon>Micrococcaceae</taxon>
        <taxon>Pseudoglutamicibacter</taxon>
    </lineage>
</organism>
<name>A0ABU1YWU1_9MICC</name>
<dbReference type="Proteomes" id="UP001180715">
    <property type="component" value="Unassembled WGS sequence"/>
</dbReference>
<gene>
    <name evidence="1" type="ORF">J2S67_000085</name>
</gene>
<evidence type="ECO:0000313" key="2">
    <source>
        <dbReference type="Proteomes" id="UP001180715"/>
    </source>
</evidence>
<sequence>MSTFLMSLGENNQEFVESERVSEVRADRLARLEPILRRAREAGLIGDIDAMRFLVGIAAATRPLPDFVEEQIPDLHEWLIDVYLHGLRP</sequence>
<protein>
    <recommendedName>
        <fullName evidence="3">Tetracyclin repressor-like C-terminal domain-containing protein</fullName>
    </recommendedName>
</protein>